<proteinExistence type="predicted"/>
<dbReference type="VEuPathDB" id="AmoebaDB:ACA1_315790"/>
<dbReference type="RefSeq" id="XP_004349665.1">
    <property type="nucleotide sequence ID" value="XM_004349615.1"/>
</dbReference>
<dbReference type="OrthoDB" id="73901at2759"/>
<evidence type="ECO:0000313" key="2">
    <source>
        <dbReference type="Proteomes" id="UP000011083"/>
    </source>
</evidence>
<sequence length="183" mass="19985">MPSAMVQEGIKHLCDEMPTMPGCTVQRVCADEAKKVGASPYCKEFSILKDLCVDMPNMAGCANYSSMCSNESVVQQCQSKALPLPSTMATSDLIEQMCGEMTMADCDRCQKQGSLLQCDLLLVYSDLCLSMPEMSGCKAWKEMCAALPSWSLCPSSANPGGSAAARMADMYYQSLFLTQLFRW</sequence>
<name>L8HDX3_ACACF</name>
<protein>
    <submittedName>
        <fullName evidence="1">Copper transport accessory protein</fullName>
    </submittedName>
</protein>
<reference evidence="1 2" key="1">
    <citation type="journal article" date="2013" name="Genome Biol.">
        <title>Genome of Acanthamoeba castellanii highlights extensive lateral gene transfer and early evolution of tyrosine kinase signaling.</title>
        <authorList>
            <person name="Clarke M."/>
            <person name="Lohan A.J."/>
            <person name="Liu B."/>
            <person name="Lagkouvardos I."/>
            <person name="Roy S."/>
            <person name="Zafar N."/>
            <person name="Bertelli C."/>
            <person name="Schilde C."/>
            <person name="Kianianmomeni A."/>
            <person name="Burglin T.R."/>
            <person name="Frech C."/>
            <person name="Turcotte B."/>
            <person name="Kopec K.O."/>
            <person name="Synnott J.M."/>
            <person name="Choo C."/>
            <person name="Paponov I."/>
            <person name="Finkler A."/>
            <person name="Soon Heng Tan C."/>
            <person name="Hutchins A.P."/>
            <person name="Weinmeier T."/>
            <person name="Rattei T."/>
            <person name="Chu J.S."/>
            <person name="Gimenez G."/>
            <person name="Irimia M."/>
            <person name="Rigden D.J."/>
            <person name="Fitzpatrick D.A."/>
            <person name="Lorenzo-Morales J."/>
            <person name="Bateman A."/>
            <person name="Chiu C.H."/>
            <person name="Tang P."/>
            <person name="Hegemann P."/>
            <person name="Fromm H."/>
            <person name="Raoult D."/>
            <person name="Greub G."/>
            <person name="Miranda-Saavedra D."/>
            <person name="Chen N."/>
            <person name="Nash P."/>
            <person name="Ginger M.L."/>
            <person name="Horn M."/>
            <person name="Schaap P."/>
            <person name="Caler L."/>
            <person name="Loftus B."/>
        </authorList>
    </citation>
    <scope>NUCLEOTIDE SEQUENCE [LARGE SCALE GENOMIC DNA]</scope>
    <source>
        <strain evidence="1 2">Neff</strain>
    </source>
</reference>
<dbReference type="KEGG" id="acan:ACA1_315790"/>
<keyword evidence="2" id="KW-1185">Reference proteome</keyword>
<dbReference type="GeneID" id="14923518"/>
<evidence type="ECO:0000313" key="1">
    <source>
        <dbReference type="EMBL" id="ELR22576.1"/>
    </source>
</evidence>
<accession>L8HDX3</accession>
<dbReference type="EMBL" id="KB007882">
    <property type="protein sequence ID" value="ELR22576.1"/>
    <property type="molecule type" value="Genomic_DNA"/>
</dbReference>
<organism evidence="1 2">
    <name type="scientific">Acanthamoeba castellanii (strain ATCC 30010 / Neff)</name>
    <dbReference type="NCBI Taxonomy" id="1257118"/>
    <lineage>
        <taxon>Eukaryota</taxon>
        <taxon>Amoebozoa</taxon>
        <taxon>Discosea</taxon>
        <taxon>Longamoebia</taxon>
        <taxon>Centramoebida</taxon>
        <taxon>Acanthamoebidae</taxon>
        <taxon>Acanthamoeba</taxon>
    </lineage>
</organism>
<dbReference type="Proteomes" id="UP000011083">
    <property type="component" value="Unassembled WGS sequence"/>
</dbReference>
<gene>
    <name evidence="1" type="ORF">ACA1_315790</name>
</gene>
<dbReference type="AlphaFoldDB" id="L8HDX3"/>